<dbReference type="Pfam" id="PF07811">
    <property type="entry name" value="TadE"/>
    <property type="match status" value="1"/>
</dbReference>
<evidence type="ECO:0000313" key="3">
    <source>
        <dbReference type="EMBL" id="MBT0772252.1"/>
    </source>
</evidence>
<gene>
    <name evidence="3" type="ORF">KIH74_25125</name>
</gene>
<reference evidence="3 4" key="1">
    <citation type="submission" date="2021-05" db="EMBL/GenBank/DDBJ databases">
        <title>Kineosporia and Streptomyces sp. nov. two new marine actinobacteria isolated from Coral.</title>
        <authorList>
            <person name="Buangrab K."/>
            <person name="Sutthacheep M."/>
            <person name="Yeemin T."/>
            <person name="Harunari E."/>
            <person name="Igarashi Y."/>
            <person name="Kanchanasin P."/>
            <person name="Tanasupawat S."/>
            <person name="Phongsopitanun W."/>
        </authorList>
    </citation>
    <scope>NUCLEOTIDE SEQUENCE [LARGE SCALE GENOMIC DNA]</scope>
    <source>
        <strain evidence="3 4">J2-2</strain>
    </source>
</reference>
<keyword evidence="1" id="KW-1133">Transmembrane helix</keyword>
<comment type="caution">
    <text evidence="3">The sequence shown here is derived from an EMBL/GenBank/DDBJ whole genome shotgun (WGS) entry which is preliminary data.</text>
</comment>
<keyword evidence="1" id="KW-0472">Membrane</keyword>
<feature type="domain" description="TadE-like" evidence="2">
    <location>
        <begin position="12"/>
        <end position="54"/>
    </location>
</feature>
<dbReference type="InterPro" id="IPR012495">
    <property type="entry name" value="TadE-like_dom"/>
</dbReference>
<protein>
    <submittedName>
        <fullName evidence="3">Pilus assembly protein</fullName>
    </submittedName>
</protein>
<accession>A0ABS5TME1</accession>
<proteinExistence type="predicted"/>
<dbReference type="Proteomes" id="UP001197247">
    <property type="component" value="Unassembled WGS sequence"/>
</dbReference>
<keyword evidence="4" id="KW-1185">Reference proteome</keyword>
<evidence type="ECO:0000259" key="2">
    <source>
        <dbReference type="Pfam" id="PF07811"/>
    </source>
</evidence>
<evidence type="ECO:0000313" key="4">
    <source>
        <dbReference type="Proteomes" id="UP001197247"/>
    </source>
</evidence>
<keyword evidence="1" id="KW-0812">Transmembrane</keyword>
<dbReference type="EMBL" id="JAHBAY010000011">
    <property type="protein sequence ID" value="MBT0772252.1"/>
    <property type="molecule type" value="Genomic_DNA"/>
</dbReference>
<evidence type="ECO:0000256" key="1">
    <source>
        <dbReference type="SAM" id="Phobius"/>
    </source>
</evidence>
<sequence>MRNLRGTSGDTGAMSVEIVLITPVLVAFMLLVVAFGRYVAVRGDVEAASRDAVRAASLERDQGSAAAAAARTANASLGGRWVCETVGLSGDFVAGGTIETELSCRVPVDDLGLLGLPGSVSVRASSSAPLDIYRRTGGNP</sequence>
<organism evidence="3 4">
    <name type="scientific">Kineosporia corallincola</name>
    <dbReference type="NCBI Taxonomy" id="2835133"/>
    <lineage>
        <taxon>Bacteria</taxon>
        <taxon>Bacillati</taxon>
        <taxon>Actinomycetota</taxon>
        <taxon>Actinomycetes</taxon>
        <taxon>Kineosporiales</taxon>
        <taxon>Kineosporiaceae</taxon>
        <taxon>Kineosporia</taxon>
    </lineage>
</organism>
<feature type="transmembrane region" description="Helical" evidence="1">
    <location>
        <begin position="20"/>
        <end position="40"/>
    </location>
</feature>
<dbReference type="RefSeq" id="WP_214158655.1">
    <property type="nucleotide sequence ID" value="NZ_JAHBAY010000011.1"/>
</dbReference>
<name>A0ABS5TME1_9ACTN</name>